<dbReference type="InterPro" id="IPR050129">
    <property type="entry name" value="Zn_alcohol_dh"/>
</dbReference>
<dbReference type="InterPro" id="IPR013154">
    <property type="entry name" value="ADH-like_N"/>
</dbReference>
<dbReference type="SUPFAM" id="SSF50129">
    <property type="entry name" value="GroES-like"/>
    <property type="match status" value="1"/>
</dbReference>
<dbReference type="InterPro" id="IPR011032">
    <property type="entry name" value="GroES-like_sf"/>
</dbReference>
<comment type="caution">
    <text evidence="6">The sequence shown here is derived from an EMBL/GenBank/DDBJ whole genome shotgun (WGS) entry which is preliminary data.</text>
</comment>
<dbReference type="Pfam" id="PF08240">
    <property type="entry name" value="ADH_N"/>
    <property type="match status" value="1"/>
</dbReference>
<dbReference type="PANTHER" id="PTHR43401">
    <property type="entry name" value="L-THREONINE 3-DEHYDROGENASE"/>
    <property type="match status" value="1"/>
</dbReference>
<dbReference type="InterPro" id="IPR002328">
    <property type="entry name" value="ADH_Zn_CS"/>
</dbReference>
<evidence type="ECO:0000313" key="6">
    <source>
        <dbReference type="EMBL" id="MFD1676592.1"/>
    </source>
</evidence>
<dbReference type="EMBL" id="JBHUCX010000073">
    <property type="protein sequence ID" value="MFD1676592.1"/>
    <property type="molecule type" value="Genomic_DNA"/>
</dbReference>
<evidence type="ECO:0000259" key="5">
    <source>
        <dbReference type="SMART" id="SM00829"/>
    </source>
</evidence>
<dbReference type="PANTHER" id="PTHR43401:SF2">
    <property type="entry name" value="L-THREONINE 3-DEHYDROGENASE"/>
    <property type="match status" value="1"/>
</dbReference>
<dbReference type="Pfam" id="PF00107">
    <property type="entry name" value="ADH_zinc_N"/>
    <property type="match status" value="1"/>
</dbReference>
<dbReference type="SUPFAM" id="SSF51735">
    <property type="entry name" value="NAD(P)-binding Rossmann-fold domains"/>
    <property type="match status" value="1"/>
</dbReference>
<keyword evidence="2 4" id="KW-0862">Zinc</keyword>
<evidence type="ECO:0000256" key="2">
    <source>
        <dbReference type="ARBA" id="ARBA00022833"/>
    </source>
</evidence>
<proteinExistence type="inferred from homology"/>
<dbReference type="RefSeq" id="WP_377944498.1">
    <property type="nucleotide sequence ID" value="NZ_JBHUCX010000073.1"/>
</dbReference>
<sequence length="339" mass="36317">MKALVYEGPRQMNLRDVEVPSLERTDVLVEVACSGICGSELSGYLGQNSLRVPPVIFGHEFAGTVTEVGDGVTRFKVGDRVTANPLATCGACRYCKGGRQQLCANRRLLSASLPGSNAQYVKVNERFVYALPPSLTFEQGALTEPVACAVRAVESAGVSPNHTVLVMGMGPIGQLILQVLRLHGVNQVMVADTNPLRLEQARRLGAYAVNPSEQDILAELQAFSDGMGVDAAFDAVGNNITRECCISAVTSGGAVVFTGLHEAVSNLPINDMIRKEIRTMGAFAYSTLNFELALRYLSEGRVGFQGGVVSAPLSEGEQWFKRLLGQAGEVTKVLLRPQD</sequence>
<keyword evidence="7" id="KW-1185">Reference proteome</keyword>
<comment type="cofactor">
    <cofactor evidence="4">
        <name>Zn(2+)</name>
        <dbReference type="ChEBI" id="CHEBI:29105"/>
    </cofactor>
</comment>
<feature type="domain" description="Enoyl reductase (ER)" evidence="5">
    <location>
        <begin position="8"/>
        <end position="335"/>
    </location>
</feature>
<evidence type="ECO:0000313" key="7">
    <source>
        <dbReference type="Proteomes" id="UP001597079"/>
    </source>
</evidence>
<reference evidence="7" key="1">
    <citation type="journal article" date="2019" name="Int. J. Syst. Evol. Microbiol.">
        <title>The Global Catalogue of Microorganisms (GCM) 10K type strain sequencing project: providing services to taxonomists for standard genome sequencing and annotation.</title>
        <authorList>
            <consortium name="The Broad Institute Genomics Platform"/>
            <consortium name="The Broad Institute Genome Sequencing Center for Infectious Disease"/>
            <person name="Wu L."/>
            <person name="Ma J."/>
        </authorList>
    </citation>
    <scope>NUCLEOTIDE SEQUENCE [LARGE SCALE GENOMIC DNA]</scope>
    <source>
        <strain evidence="7">CGMCC 1.12286</strain>
    </source>
</reference>
<evidence type="ECO:0000256" key="3">
    <source>
        <dbReference type="ARBA" id="ARBA00023002"/>
    </source>
</evidence>
<keyword evidence="3" id="KW-0560">Oxidoreductase</keyword>
<evidence type="ECO:0000256" key="1">
    <source>
        <dbReference type="ARBA" id="ARBA00022723"/>
    </source>
</evidence>
<evidence type="ECO:0000256" key="4">
    <source>
        <dbReference type="RuleBase" id="RU361277"/>
    </source>
</evidence>
<name>A0ABW4JJL4_9BACL</name>
<keyword evidence="1 4" id="KW-0479">Metal-binding</keyword>
<dbReference type="SMART" id="SM00829">
    <property type="entry name" value="PKS_ER"/>
    <property type="match status" value="1"/>
</dbReference>
<dbReference type="InterPro" id="IPR013149">
    <property type="entry name" value="ADH-like_C"/>
</dbReference>
<comment type="similarity">
    <text evidence="4">Belongs to the zinc-containing alcohol dehydrogenase family.</text>
</comment>
<dbReference type="Gene3D" id="3.90.180.10">
    <property type="entry name" value="Medium-chain alcohol dehydrogenases, catalytic domain"/>
    <property type="match status" value="1"/>
</dbReference>
<dbReference type="Gene3D" id="3.40.50.720">
    <property type="entry name" value="NAD(P)-binding Rossmann-like Domain"/>
    <property type="match status" value="1"/>
</dbReference>
<dbReference type="InterPro" id="IPR036291">
    <property type="entry name" value="NAD(P)-bd_dom_sf"/>
</dbReference>
<dbReference type="InterPro" id="IPR020843">
    <property type="entry name" value="ER"/>
</dbReference>
<organism evidence="6 7">
    <name type="scientific">Alicyclobacillus fodiniaquatilis</name>
    <dbReference type="NCBI Taxonomy" id="1661150"/>
    <lineage>
        <taxon>Bacteria</taxon>
        <taxon>Bacillati</taxon>
        <taxon>Bacillota</taxon>
        <taxon>Bacilli</taxon>
        <taxon>Bacillales</taxon>
        <taxon>Alicyclobacillaceae</taxon>
        <taxon>Alicyclobacillus</taxon>
    </lineage>
</organism>
<gene>
    <name evidence="6" type="ORF">ACFSB2_18015</name>
</gene>
<protein>
    <submittedName>
        <fullName evidence="6">Zinc-binding dehydrogenase</fullName>
    </submittedName>
</protein>
<dbReference type="PROSITE" id="PS00059">
    <property type="entry name" value="ADH_ZINC"/>
    <property type="match status" value="1"/>
</dbReference>
<dbReference type="Proteomes" id="UP001597079">
    <property type="component" value="Unassembled WGS sequence"/>
</dbReference>
<accession>A0ABW4JJL4</accession>